<keyword evidence="2" id="KW-1185">Reference proteome</keyword>
<dbReference type="Proteomes" id="UP001177003">
    <property type="component" value="Chromosome 1"/>
</dbReference>
<evidence type="ECO:0000313" key="1">
    <source>
        <dbReference type="EMBL" id="CAI9269644.1"/>
    </source>
</evidence>
<accession>A0AA35V3A5</accession>
<proteinExistence type="predicted"/>
<evidence type="ECO:0000313" key="2">
    <source>
        <dbReference type="Proteomes" id="UP001177003"/>
    </source>
</evidence>
<name>A0AA35V3A5_LACSI</name>
<protein>
    <submittedName>
        <fullName evidence="1">Uncharacterized protein</fullName>
    </submittedName>
</protein>
<sequence>MNDDEEMFDFADEAIMSGKQYKILNYNMNMILLFLIDSLANISSTVNKEEMASIRFSRVKDQGNVQNMAREGYELIKKRLSTFKESIELKVQQVHDLITSKVKNIDGLFMVAQKNVDFLLLATRTLVEDIQDFNVDYKVELEEKNGKVEEV</sequence>
<organism evidence="1 2">
    <name type="scientific">Lactuca saligna</name>
    <name type="common">Willowleaf lettuce</name>
    <dbReference type="NCBI Taxonomy" id="75948"/>
    <lineage>
        <taxon>Eukaryota</taxon>
        <taxon>Viridiplantae</taxon>
        <taxon>Streptophyta</taxon>
        <taxon>Embryophyta</taxon>
        <taxon>Tracheophyta</taxon>
        <taxon>Spermatophyta</taxon>
        <taxon>Magnoliopsida</taxon>
        <taxon>eudicotyledons</taxon>
        <taxon>Gunneridae</taxon>
        <taxon>Pentapetalae</taxon>
        <taxon>asterids</taxon>
        <taxon>campanulids</taxon>
        <taxon>Asterales</taxon>
        <taxon>Asteraceae</taxon>
        <taxon>Cichorioideae</taxon>
        <taxon>Cichorieae</taxon>
        <taxon>Lactucinae</taxon>
        <taxon>Lactuca</taxon>
    </lineage>
</organism>
<reference evidence="1" key="1">
    <citation type="submission" date="2023-04" db="EMBL/GenBank/DDBJ databases">
        <authorList>
            <person name="Vijverberg K."/>
            <person name="Xiong W."/>
            <person name="Schranz E."/>
        </authorList>
    </citation>
    <scope>NUCLEOTIDE SEQUENCE</scope>
</reference>
<dbReference type="EMBL" id="OX465077">
    <property type="protein sequence ID" value="CAI9269644.1"/>
    <property type="molecule type" value="Genomic_DNA"/>
</dbReference>
<dbReference type="AlphaFoldDB" id="A0AA35V3A5"/>
<gene>
    <name evidence="1" type="ORF">LSALG_LOCUS10000</name>
</gene>